<dbReference type="InterPro" id="IPR052550">
    <property type="entry name" value="Pyrimidine_5'-ntase_YjjG"/>
</dbReference>
<dbReference type="Gene3D" id="3.40.50.1000">
    <property type="entry name" value="HAD superfamily/HAD-like"/>
    <property type="match status" value="1"/>
</dbReference>
<gene>
    <name evidence="1" type="ORF">HMPREF0216_01434</name>
</gene>
<accession>L1QHJ8</accession>
<dbReference type="InterPro" id="IPR006439">
    <property type="entry name" value="HAD-SF_hydro_IA"/>
</dbReference>
<proteinExistence type="predicted"/>
<dbReference type="InterPro" id="IPR011951">
    <property type="entry name" value="HAD-SF_hydro_IA_YjjG/PynA"/>
</dbReference>
<dbReference type="PANTHER" id="PTHR47478:SF1">
    <property type="entry name" value="PYRIMIDINE 5'-NUCLEOTIDASE YJJG"/>
    <property type="match status" value="1"/>
</dbReference>
<dbReference type="RefSeq" id="WP_005212722.1">
    <property type="nucleotide sequence ID" value="NZ_KB291628.1"/>
</dbReference>
<dbReference type="OrthoDB" id="9802350at2"/>
<keyword evidence="2" id="KW-1185">Reference proteome</keyword>
<dbReference type="InterPro" id="IPR023198">
    <property type="entry name" value="PGP-like_dom2"/>
</dbReference>
<protein>
    <submittedName>
        <fullName evidence="1">HAD hydrolase family</fullName>
    </submittedName>
</protein>
<dbReference type="InterPro" id="IPR023214">
    <property type="entry name" value="HAD_sf"/>
</dbReference>
<dbReference type="NCBIfam" id="TIGR01549">
    <property type="entry name" value="HAD-SF-IA-v1"/>
    <property type="match status" value="1"/>
</dbReference>
<comment type="caution">
    <text evidence="1">The sequence shown here is derived from an EMBL/GenBank/DDBJ whole genome shotgun (WGS) entry which is preliminary data.</text>
</comment>
<dbReference type="PANTHER" id="PTHR47478">
    <property type="match status" value="1"/>
</dbReference>
<name>L1QHJ8_9CLOT</name>
<dbReference type="Proteomes" id="UP000010420">
    <property type="component" value="Unassembled WGS sequence"/>
</dbReference>
<dbReference type="HOGENOM" id="CLU_045011_8_1_9"/>
<dbReference type="SUPFAM" id="SSF56784">
    <property type="entry name" value="HAD-like"/>
    <property type="match status" value="1"/>
</dbReference>
<dbReference type="AlphaFoldDB" id="L1QHJ8"/>
<dbReference type="NCBIfam" id="NF006976">
    <property type="entry name" value="PRK09449.1"/>
    <property type="match status" value="1"/>
</dbReference>
<dbReference type="CDD" id="cd04305">
    <property type="entry name" value="HAD_Neu5Ac-Pase_like"/>
    <property type="match status" value="1"/>
</dbReference>
<dbReference type="Gene3D" id="1.10.150.240">
    <property type="entry name" value="Putative phosphatase, domain 2"/>
    <property type="match status" value="1"/>
</dbReference>
<dbReference type="PATRIC" id="fig|545697.3.peg.1413"/>
<sequence>MKYELILFDADETLFDFKKSERYAFMESLSDFKINYDKEECMKIYSEINTAIWKEFEKGTITSDKLKVERFNRLFKRLSVDKDAEKFSKAYMNHLSEASFIYNEAFEILDYLKDKYRLAIITNGLLDVQNKRIRESKIEHYFQEIIISDEIKIAKPMAKIFDYTLEKLNFKDKSKVLMIGDSLTSDIQGGINAEIDTCWFNVNNKEKPKDMDITYVINNILELKNIL</sequence>
<dbReference type="eggNOG" id="COG1011">
    <property type="taxonomic scope" value="Bacteria"/>
</dbReference>
<dbReference type="EMBL" id="AMEZ01000036">
    <property type="protein sequence ID" value="EKY27401.1"/>
    <property type="molecule type" value="Genomic_DNA"/>
</dbReference>
<dbReference type="NCBIfam" id="TIGR02254">
    <property type="entry name" value="YjjG_YfnB"/>
    <property type="match status" value="1"/>
</dbReference>
<dbReference type="InterPro" id="IPR036412">
    <property type="entry name" value="HAD-like_sf"/>
</dbReference>
<evidence type="ECO:0000313" key="2">
    <source>
        <dbReference type="Proteomes" id="UP000010420"/>
    </source>
</evidence>
<dbReference type="SFLD" id="SFLDS00003">
    <property type="entry name" value="Haloacid_Dehalogenase"/>
    <property type="match status" value="1"/>
</dbReference>
<dbReference type="GO" id="GO:0008253">
    <property type="term" value="F:5'-nucleotidase activity"/>
    <property type="evidence" value="ECO:0007669"/>
    <property type="project" value="InterPro"/>
</dbReference>
<reference evidence="1 2" key="1">
    <citation type="submission" date="2012-05" db="EMBL/GenBank/DDBJ databases">
        <authorList>
            <person name="Weinstock G."/>
            <person name="Sodergren E."/>
            <person name="Lobos E.A."/>
            <person name="Fulton L."/>
            <person name="Fulton R."/>
            <person name="Courtney L."/>
            <person name="Fronick C."/>
            <person name="O'Laughlin M."/>
            <person name="Godfrey J."/>
            <person name="Wilson R.M."/>
            <person name="Miner T."/>
            <person name="Farmer C."/>
            <person name="Delehaunty K."/>
            <person name="Cordes M."/>
            <person name="Minx P."/>
            <person name="Tomlinson C."/>
            <person name="Chen J."/>
            <person name="Wollam A."/>
            <person name="Pepin K.H."/>
            <person name="Bhonagiri V."/>
            <person name="Zhang X."/>
            <person name="Suruliraj S."/>
            <person name="Warren W."/>
            <person name="Mitreva M."/>
            <person name="Mardis E.R."/>
            <person name="Wilson R.K."/>
        </authorList>
    </citation>
    <scope>NUCLEOTIDE SEQUENCE [LARGE SCALE GENOMIC DNA]</scope>
    <source>
        <strain evidence="1 2">DSM 1785</strain>
    </source>
</reference>
<dbReference type="SFLD" id="SFLDG01129">
    <property type="entry name" value="C1.5:_HAD__Beta-PGM__Phosphata"/>
    <property type="match status" value="1"/>
</dbReference>
<dbReference type="InterPro" id="IPR041492">
    <property type="entry name" value="HAD_2"/>
</dbReference>
<dbReference type="SFLD" id="SFLDG01135">
    <property type="entry name" value="C1.5.6:_HAD__Beta-PGM__Phospha"/>
    <property type="match status" value="1"/>
</dbReference>
<dbReference type="STRING" id="545697.HMPREF0216_01434"/>
<dbReference type="Pfam" id="PF13419">
    <property type="entry name" value="HAD_2"/>
    <property type="match status" value="1"/>
</dbReference>
<keyword evidence="1" id="KW-0378">Hydrolase</keyword>
<organism evidence="1 2">
    <name type="scientific">Clostridium celatum DSM 1785</name>
    <dbReference type="NCBI Taxonomy" id="545697"/>
    <lineage>
        <taxon>Bacteria</taxon>
        <taxon>Bacillati</taxon>
        <taxon>Bacillota</taxon>
        <taxon>Clostridia</taxon>
        <taxon>Eubacteriales</taxon>
        <taxon>Clostridiaceae</taxon>
        <taxon>Clostridium</taxon>
    </lineage>
</organism>
<evidence type="ECO:0000313" key="1">
    <source>
        <dbReference type="EMBL" id="EKY27401.1"/>
    </source>
</evidence>